<dbReference type="InterPro" id="IPR000601">
    <property type="entry name" value="PKD_dom"/>
</dbReference>
<organism evidence="13 14">
    <name type="scientific">Nocardioides mangrovi</name>
    <dbReference type="NCBI Taxonomy" id="2874580"/>
    <lineage>
        <taxon>Bacteria</taxon>
        <taxon>Bacillati</taxon>
        <taxon>Actinomycetota</taxon>
        <taxon>Actinomycetes</taxon>
        <taxon>Propionibacteriales</taxon>
        <taxon>Nocardioidaceae</taxon>
        <taxon>Nocardioides</taxon>
    </lineage>
</organism>
<feature type="region of interest" description="Disordered" evidence="8">
    <location>
        <begin position="682"/>
        <end position="711"/>
    </location>
</feature>
<dbReference type="InterPro" id="IPR036056">
    <property type="entry name" value="Fibrinogen-like_C"/>
</dbReference>
<dbReference type="PROSITE" id="PS51406">
    <property type="entry name" value="FIBRINOGEN_C_2"/>
    <property type="match status" value="1"/>
</dbReference>
<dbReference type="Pfam" id="PF18911">
    <property type="entry name" value="PKD_4"/>
    <property type="match status" value="2"/>
</dbReference>
<dbReference type="SUPFAM" id="SSF49299">
    <property type="entry name" value="PKD domain"/>
    <property type="match status" value="2"/>
</dbReference>
<evidence type="ECO:0000256" key="3">
    <source>
        <dbReference type="ARBA" id="ARBA00022536"/>
    </source>
</evidence>
<feature type="domain" description="Fibrinogen C-terminal" evidence="12">
    <location>
        <begin position="39"/>
        <end position="95"/>
    </location>
</feature>
<comment type="caution">
    <text evidence="13">The sequence shown here is derived from an EMBL/GenBank/DDBJ whole genome shotgun (WGS) entry which is preliminary data.</text>
</comment>
<keyword evidence="2" id="KW-0964">Secreted</keyword>
<dbReference type="InterPro" id="IPR006558">
    <property type="entry name" value="LamG-like"/>
</dbReference>
<keyword evidence="4 9" id="KW-0732">Signal</keyword>
<feature type="domain" description="PKD" evidence="10">
    <location>
        <begin position="774"/>
        <end position="858"/>
    </location>
</feature>
<sequence length="1348" mass="139489">MHVPRRLAVLLALLLAAVLLPALTGGVKATAADAPRLGATAETAAGSCWEIKQAQASSTDGAYWLLTPAMAEPQQFYCDMTTDGGGWVLVGQGREGWTIDYDGKGDASALLTPSTLPLTTTVQLPSGTVRALMGGARVDALADGVRIRRAANATGSSWQEVRVKYSKWPQWTWTFGAENPVASWTIGSSSGTGGTSASFGSGNGTSLVYNTTVQANTYKRGFGYGSSTAGTASDTTYLWSATNAGYALPEAQVWIRPKVLSNSGFTAIPDGGLSGYAQQSLPSSKALASPWGVSGLAADSSTEGNVEVQAFTQSGNTMFVGGNFQYVQQDAAGTGQVNQPFLAAFDVSTGQWISTFRPTLNQQVHDLATLPNGDVVAGGEFTQVNGQAVTGLVALNPSTGAIDTSWNVTVQDRLANDTFRVNGLDVADGYLYVAGAVTHFAGGSKPNAFIYSRGLARVSTTDGTPDSTWKPTLNGTATDVSISPDNATAYVSGYFTTSNGVASLKAAALSTAAGATARAWSPSWSNSNNNYQRTVDAVGSKVWVGGSEHSLFQFDPTTLNRTMGDIAKPHGDIQAIGHLGNAVFAGCHCDDWEYANAYTWSNLGSTWTGANALRWLGAWDATTGERLPSFTPNLEMRQGTGIWAIQPDSTGVLWAGGDVVAAATNSQAAAFAGGFVRFPQNDSTAPTQPSNLTLTSSTSSTATLSWSGSSDAGGGVRYVVLRDDRPIAATTGNLTSITVPLGGSNRFFVRAIDKAGNYSATTSVLAVAGAHLPPTASFTNTTSYSTVQVDGSASTATDGTITDYLWDFGDSSGARGAIAEHTYAAAGTYIVKLTVTDSTGATGTTSQTVTVASAAAPSPTDPYGKLVYSLSPSVYYRLGETSGSTAKDSGPEGRTGTYVGNVTKGVAGVLAGSTDTAVSTTNATGFVTSPKLTAAPSTFSLAVWFKSTSTSGGRLIGYSSSNTGSSSNYDRHLFLRNDGTVVFGAYTGVENRVTSTTAINNGQWHLAVGTLSPTDGMKLYIDGALAGTNPNTSAQNFVGYWRVGGDNVWSGASTGNLTGTLDEAAVFPTVLTAAQVASLYSTRSTVAPANAAPTAAFSSSVSNLTAQLDGSGSTDSDGQVKTWSWDFGDGTTGSGQLVNHTYTQAKTYTVKLTVTDDGGATSTISHDITTTSPPVDSTVIASKSVWSYKYDATAPPTDWAAKDFDASAWSTGAGVLGFGSTPLGTNLDTFATTSDRPLAAYFRRDFQVSDRTKVTRLVLTTVADDGVVVYVNGTEVGRSNMPTGTVTNKTYASSARRTSVANSAPFVIEVPTSLLVDGRNVVAAETHLNYRGTADASFDLSAVLTASP</sequence>
<dbReference type="Gene3D" id="2.60.40.10">
    <property type="entry name" value="Immunoglobulins"/>
    <property type="match status" value="3"/>
</dbReference>
<keyword evidence="6" id="KW-0378">Hydrolase</keyword>
<accession>A0ABS7UFG3</accession>
<dbReference type="EMBL" id="JAIQZJ010000009">
    <property type="protein sequence ID" value="MBZ5739743.1"/>
    <property type="molecule type" value="Genomic_DNA"/>
</dbReference>
<dbReference type="SUPFAM" id="SSF56496">
    <property type="entry name" value="Fibrinogen C-terminal domain-like"/>
    <property type="match status" value="1"/>
</dbReference>
<evidence type="ECO:0000313" key="14">
    <source>
        <dbReference type="Proteomes" id="UP000780875"/>
    </source>
</evidence>
<evidence type="ECO:0000256" key="1">
    <source>
        <dbReference type="ARBA" id="ARBA00004498"/>
    </source>
</evidence>
<dbReference type="SUPFAM" id="SSF49265">
    <property type="entry name" value="Fibronectin type III"/>
    <property type="match status" value="1"/>
</dbReference>
<dbReference type="Pfam" id="PF13385">
    <property type="entry name" value="Laminin_G_3"/>
    <property type="match status" value="1"/>
</dbReference>
<dbReference type="PROSITE" id="PS50093">
    <property type="entry name" value="PKD"/>
    <property type="match status" value="2"/>
</dbReference>
<evidence type="ECO:0000259" key="10">
    <source>
        <dbReference type="PROSITE" id="PS50093"/>
    </source>
</evidence>
<feature type="signal peptide" evidence="9">
    <location>
        <begin position="1"/>
        <end position="24"/>
    </location>
</feature>
<evidence type="ECO:0000256" key="6">
    <source>
        <dbReference type="ARBA" id="ARBA00023295"/>
    </source>
</evidence>
<keyword evidence="6" id="KW-0326">Glycosidase</keyword>
<dbReference type="InterPro" id="IPR014716">
    <property type="entry name" value="Fibrinogen_a/b/g_C_1"/>
</dbReference>
<dbReference type="NCBIfam" id="NF040941">
    <property type="entry name" value="GGGWT_bact"/>
    <property type="match status" value="1"/>
</dbReference>
<dbReference type="InterPro" id="IPR035986">
    <property type="entry name" value="PKD_dom_sf"/>
</dbReference>
<name>A0ABS7UFG3_9ACTN</name>
<dbReference type="Proteomes" id="UP000780875">
    <property type="component" value="Unassembled WGS sequence"/>
</dbReference>
<dbReference type="InterPro" id="IPR013783">
    <property type="entry name" value="Ig-like_fold"/>
</dbReference>
<evidence type="ECO:0000256" key="8">
    <source>
        <dbReference type="SAM" id="MobiDB-lite"/>
    </source>
</evidence>
<evidence type="ECO:0000256" key="5">
    <source>
        <dbReference type="ARBA" id="ARBA00023157"/>
    </source>
</evidence>
<dbReference type="Gene3D" id="3.90.215.10">
    <property type="entry name" value="Gamma Fibrinogen, chain A, domain 1"/>
    <property type="match status" value="1"/>
</dbReference>
<evidence type="ECO:0000256" key="9">
    <source>
        <dbReference type="SAM" id="SignalP"/>
    </source>
</evidence>
<dbReference type="InterPro" id="IPR008979">
    <property type="entry name" value="Galactose-bd-like_sf"/>
</dbReference>
<dbReference type="CDD" id="cd00146">
    <property type="entry name" value="PKD"/>
    <property type="match status" value="2"/>
</dbReference>
<keyword evidence="2" id="KW-0272">Extracellular matrix</keyword>
<dbReference type="InterPro" id="IPR013320">
    <property type="entry name" value="ConA-like_dom_sf"/>
</dbReference>
<proteinExistence type="predicted"/>
<feature type="domain" description="Fibronectin type-III" evidence="11">
    <location>
        <begin position="688"/>
        <end position="785"/>
    </location>
</feature>
<dbReference type="Gene3D" id="2.60.120.200">
    <property type="match status" value="1"/>
</dbReference>
<dbReference type="Gene3D" id="2.60.120.260">
    <property type="entry name" value="Galactose-binding domain-like"/>
    <property type="match status" value="1"/>
</dbReference>
<comment type="subcellular location">
    <subcellularLocation>
        <location evidence="1">Secreted</location>
        <location evidence="1">Extracellular space</location>
        <location evidence="1">Extracellular matrix</location>
    </subcellularLocation>
</comment>
<protein>
    <submittedName>
        <fullName evidence="13">PKD domain-containing protein</fullName>
    </submittedName>
</protein>
<dbReference type="InterPro" id="IPR002181">
    <property type="entry name" value="Fibrinogen_a/b/g_C_dom"/>
</dbReference>
<feature type="domain" description="PKD" evidence="10">
    <location>
        <begin position="1089"/>
        <end position="1177"/>
    </location>
</feature>
<dbReference type="SUPFAM" id="SSF49899">
    <property type="entry name" value="Concanavalin A-like lectins/glucanases"/>
    <property type="match status" value="1"/>
</dbReference>
<dbReference type="PROSITE" id="PS50853">
    <property type="entry name" value="FN3"/>
    <property type="match status" value="1"/>
</dbReference>
<evidence type="ECO:0000259" key="11">
    <source>
        <dbReference type="PROSITE" id="PS50853"/>
    </source>
</evidence>
<feature type="chain" id="PRO_5046898846" evidence="9">
    <location>
        <begin position="25"/>
        <end position="1348"/>
    </location>
</feature>
<dbReference type="SMART" id="SM00560">
    <property type="entry name" value="LamGL"/>
    <property type="match status" value="1"/>
</dbReference>
<dbReference type="InterPro" id="IPR036116">
    <property type="entry name" value="FN3_sf"/>
</dbReference>
<dbReference type="InterPro" id="IPR003961">
    <property type="entry name" value="FN3_dom"/>
</dbReference>
<dbReference type="RefSeq" id="WP_224124104.1">
    <property type="nucleotide sequence ID" value="NZ_JAIQZJ010000009.1"/>
</dbReference>
<reference evidence="13 14" key="1">
    <citation type="submission" date="2021-09" db="EMBL/GenBank/DDBJ databases">
        <title>Whole genome sequence of Nocardioides sp. GBK3QG-3.</title>
        <authorList>
            <person name="Tuo L."/>
        </authorList>
    </citation>
    <scope>NUCLEOTIDE SEQUENCE [LARGE SCALE GENOMIC DNA]</scope>
    <source>
        <strain evidence="13 14">GBK3QG-3</strain>
    </source>
</reference>
<keyword evidence="7" id="KW-0119">Carbohydrate metabolism</keyword>
<keyword evidence="5" id="KW-1015">Disulfide bond</keyword>
<evidence type="ECO:0000256" key="2">
    <source>
        <dbReference type="ARBA" id="ARBA00022530"/>
    </source>
</evidence>
<dbReference type="SMART" id="SM00089">
    <property type="entry name" value="PKD"/>
    <property type="match status" value="2"/>
</dbReference>
<keyword evidence="14" id="KW-1185">Reference proteome</keyword>
<keyword evidence="3" id="KW-0245">EGF-like domain</keyword>
<evidence type="ECO:0000313" key="13">
    <source>
        <dbReference type="EMBL" id="MBZ5739743.1"/>
    </source>
</evidence>
<feature type="compositionally biased region" description="Low complexity" evidence="8">
    <location>
        <begin position="690"/>
        <end position="710"/>
    </location>
</feature>
<dbReference type="SUPFAM" id="SSF49785">
    <property type="entry name" value="Galactose-binding domain-like"/>
    <property type="match status" value="1"/>
</dbReference>
<keyword evidence="7" id="KW-0624">Polysaccharide degradation</keyword>
<evidence type="ECO:0000256" key="7">
    <source>
        <dbReference type="ARBA" id="ARBA00023326"/>
    </source>
</evidence>
<gene>
    <name evidence="13" type="ORF">K8U61_16325</name>
</gene>
<evidence type="ECO:0000256" key="4">
    <source>
        <dbReference type="ARBA" id="ARBA00022729"/>
    </source>
</evidence>
<evidence type="ECO:0000259" key="12">
    <source>
        <dbReference type="PROSITE" id="PS51406"/>
    </source>
</evidence>
<dbReference type="InterPro" id="IPR022409">
    <property type="entry name" value="PKD/Chitinase_dom"/>
</dbReference>
<dbReference type="SUPFAM" id="SSF63825">
    <property type="entry name" value="YWTD domain"/>
    <property type="match status" value="1"/>
</dbReference>